<evidence type="ECO:0000256" key="9">
    <source>
        <dbReference type="SAM" id="SignalP"/>
    </source>
</evidence>
<reference evidence="12 13" key="1">
    <citation type="journal article" date="2020" name="G3 (Bethesda)">
        <title>Draft Genome of the Common Snapping Turtle, Chelydra serpentina, a Model for Phenotypic Plasticity in Reptiles.</title>
        <authorList>
            <person name="Das D."/>
            <person name="Singh S.K."/>
            <person name="Bierstedt J."/>
            <person name="Erickson A."/>
            <person name="Galli G.L.J."/>
            <person name="Crossley D.A. 2nd"/>
            <person name="Rhen T."/>
        </authorList>
    </citation>
    <scope>NUCLEOTIDE SEQUENCE [LARGE SCALE GENOMIC DNA]</scope>
    <source>
        <strain evidence="12">KW</strain>
    </source>
</reference>
<dbReference type="Pfam" id="PF26129">
    <property type="entry name" value="Vwde"/>
    <property type="match status" value="1"/>
</dbReference>
<keyword evidence="3" id="KW-0677">Repeat</keyword>
<dbReference type="PROSITE" id="PS50026">
    <property type="entry name" value="EGF_3"/>
    <property type="match status" value="7"/>
</dbReference>
<dbReference type="FunFam" id="2.10.25.10:FF:000488">
    <property type="entry name" value="von Willebrand factor D and EGF domains"/>
    <property type="match status" value="1"/>
</dbReference>
<feature type="domain" description="EGF-like" evidence="10">
    <location>
        <begin position="1848"/>
        <end position="1880"/>
    </location>
</feature>
<dbReference type="InterPro" id="IPR000152">
    <property type="entry name" value="EGF-type_Asp/Asn_hydroxyl_site"/>
</dbReference>
<keyword evidence="2 9" id="KW-0732">Signal</keyword>
<dbReference type="InterPro" id="IPR050969">
    <property type="entry name" value="Dev_Signal_Modulators"/>
</dbReference>
<gene>
    <name evidence="12" type="primary">VWDE</name>
    <name evidence="12" type="ORF">G0U57_008222</name>
</gene>
<keyword evidence="4" id="KW-0175">Coiled coil</keyword>
<dbReference type="Gene3D" id="2.10.25.10">
    <property type="entry name" value="Laminin"/>
    <property type="match status" value="11"/>
</dbReference>
<feature type="region of interest" description="Disordered" evidence="8">
    <location>
        <begin position="1381"/>
        <end position="1406"/>
    </location>
</feature>
<feature type="disulfide bond" evidence="7">
    <location>
        <begin position="1205"/>
        <end position="1215"/>
    </location>
</feature>
<dbReference type="SMART" id="SM00181">
    <property type="entry name" value="EGF"/>
    <property type="match status" value="12"/>
</dbReference>
<dbReference type="GO" id="GO:0009986">
    <property type="term" value="C:cell surface"/>
    <property type="evidence" value="ECO:0007669"/>
    <property type="project" value="TreeGrafter"/>
</dbReference>
<dbReference type="Proteomes" id="UP000765507">
    <property type="component" value="Unassembled WGS sequence"/>
</dbReference>
<dbReference type="InterPro" id="IPR000742">
    <property type="entry name" value="EGF"/>
</dbReference>
<feature type="disulfide bond" evidence="7">
    <location>
        <begin position="1226"/>
        <end position="1235"/>
    </location>
</feature>
<dbReference type="PROSITE" id="PS01187">
    <property type="entry name" value="EGF_CA"/>
    <property type="match status" value="1"/>
</dbReference>
<feature type="signal peptide" evidence="9">
    <location>
        <begin position="1"/>
        <end position="28"/>
    </location>
</feature>
<keyword evidence="13" id="KW-1185">Reference proteome</keyword>
<dbReference type="GO" id="GO:0005509">
    <property type="term" value="F:calcium ion binding"/>
    <property type="evidence" value="ECO:0007669"/>
    <property type="project" value="InterPro"/>
</dbReference>
<evidence type="ECO:0000256" key="2">
    <source>
        <dbReference type="ARBA" id="ARBA00022729"/>
    </source>
</evidence>
<evidence type="ECO:0000256" key="1">
    <source>
        <dbReference type="ARBA" id="ARBA00022536"/>
    </source>
</evidence>
<feature type="disulfide bond" evidence="7">
    <location>
        <begin position="1870"/>
        <end position="1879"/>
    </location>
</feature>
<dbReference type="InterPro" id="IPR001846">
    <property type="entry name" value="VWF_type-D"/>
</dbReference>
<feature type="domain" description="EGF-like" evidence="10">
    <location>
        <begin position="1201"/>
        <end position="1236"/>
    </location>
</feature>
<dbReference type="PROSITE" id="PS00022">
    <property type="entry name" value="EGF_1"/>
    <property type="match status" value="5"/>
</dbReference>
<dbReference type="InterPro" id="IPR001881">
    <property type="entry name" value="EGF-like_Ca-bd_dom"/>
</dbReference>
<evidence type="ECO:0000256" key="6">
    <source>
        <dbReference type="ARBA" id="ARBA00023180"/>
    </source>
</evidence>
<dbReference type="Pfam" id="PF00094">
    <property type="entry name" value="VWD"/>
    <property type="match status" value="1"/>
</dbReference>
<dbReference type="InterPro" id="IPR057774">
    <property type="entry name" value="D8C_UMOD/GP2/OIT3-like"/>
</dbReference>
<dbReference type="SMART" id="SM00179">
    <property type="entry name" value="EGF_CA"/>
    <property type="match status" value="4"/>
</dbReference>
<feature type="domain" description="VWFD" evidence="11">
    <location>
        <begin position="405"/>
        <end position="591"/>
    </location>
</feature>
<feature type="disulfide bond" evidence="7">
    <location>
        <begin position="1742"/>
        <end position="1751"/>
    </location>
</feature>
<dbReference type="InterPro" id="IPR018097">
    <property type="entry name" value="EGF_Ca-bd_CS"/>
</dbReference>
<feature type="region of interest" description="Disordered" evidence="8">
    <location>
        <begin position="1446"/>
        <end position="1469"/>
    </location>
</feature>
<comment type="caution">
    <text evidence="7">Lacks conserved residue(s) required for the propagation of feature annotation.</text>
</comment>
<evidence type="ECO:0000256" key="7">
    <source>
        <dbReference type="PROSITE-ProRule" id="PRU00076"/>
    </source>
</evidence>
<dbReference type="FunFam" id="2.10.25.10:FF:000490">
    <property type="entry name" value="von Willebrand factor D and EGF domain-containing protein"/>
    <property type="match status" value="1"/>
</dbReference>
<feature type="domain" description="EGF-like" evidence="10">
    <location>
        <begin position="1784"/>
        <end position="1816"/>
    </location>
</feature>
<organism evidence="12 13">
    <name type="scientific">Chelydra serpentina</name>
    <name type="common">Snapping turtle</name>
    <name type="synonym">Testudo serpentina</name>
    <dbReference type="NCBI Taxonomy" id="8475"/>
    <lineage>
        <taxon>Eukaryota</taxon>
        <taxon>Metazoa</taxon>
        <taxon>Chordata</taxon>
        <taxon>Craniata</taxon>
        <taxon>Vertebrata</taxon>
        <taxon>Euteleostomi</taxon>
        <taxon>Archelosauria</taxon>
        <taxon>Testudinata</taxon>
        <taxon>Testudines</taxon>
        <taxon>Cryptodira</taxon>
        <taxon>Durocryptodira</taxon>
        <taxon>Americhelydia</taxon>
        <taxon>Chelydroidea</taxon>
        <taxon>Chelydridae</taxon>
        <taxon>Chelydra</taxon>
    </lineage>
</organism>
<dbReference type="InterPro" id="IPR057885">
    <property type="entry name" value="Ig_VWDE"/>
</dbReference>
<dbReference type="Pfam" id="PF25776">
    <property type="entry name" value="Ig_VWDE"/>
    <property type="match status" value="1"/>
</dbReference>
<feature type="domain" description="EGF-like" evidence="10">
    <location>
        <begin position="1238"/>
        <end position="1277"/>
    </location>
</feature>
<evidence type="ECO:0000256" key="8">
    <source>
        <dbReference type="SAM" id="MobiDB-lite"/>
    </source>
</evidence>
<dbReference type="EMBL" id="JAHGAV010000021">
    <property type="protein sequence ID" value="KAG6937813.1"/>
    <property type="molecule type" value="Genomic_DNA"/>
</dbReference>
<feature type="domain" description="EGF-like" evidence="10">
    <location>
        <begin position="1160"/>
        <end position="1199"/>
    </location>
</feature>
<dbReference type="GO" id="GO:0005576">
    <property type="term" value="C:extracellular region"/>
    <property type="evidence" value="ECO:0007669"/>
    <property type="project" value="TreeGrafter"/>
</dbReference>
<dbReference type="PROSITE" id="PS00010">
    <property type="entry name" value="ASX_HYDROXYL"/>
    <property type="match status" value="1"/>
</dbReference>
<dbReference type="Pfam" id="PF12661">
    <property type="entry name" value="hEGF"/>
    <property type="match status" value="2"/>
</dbReference>
<feature type="chain" id="PRO_5035902068" evidence="9">
    <location>
        <begin position="29"/>
        <end position="1918"/>
    </location>
</feature>
<keyword evidence="1 7" id="KW-0245">EGF-like domain</keyword>
<feature type="domain" description="EGF-like" evidence="10">
    <location>
        <begin position="1649"/>
        <end position="1689"/>
    </location>
</feature>
<keyword evidence="6" id="KW-0325">Glycoprotein</keyword>
<feature type="disulfide bond" evidence="7">
    <location>
        <begin position="1788"/>
        <end position="1798"/>
    </location>
</feature>
<dbReference type="Pfam" id="PF23283">
    <property type="entry name" value="D8C_UMOD"/>
    <property type="match status" value="1"/>
</dbReference>
<feature type="disulfide bond" evidence="7">
    <location>
        <begin position="1189"/>
        <end position="1198"/>
    </location>
</feature>
<evidence type="ECO:0000313" key="12">
    <source>
        <dbReference type="EMBL" id="KAG6937813.1"/>
    </source>
</evidence>
<dbReference type="OrthoDB" id="382013at2759"/>
<dbReference type="InterPro" id="IPR013032">
    <property type="entry name" value="EGF-like_CS"/>
</dbReference>
<feature type="disulfide bond" evidence="7">
    <location>
        <begin position="1806"/>
        <end position="1815"/>
    </location>
</feature>
<dbReference type="InterPro" id="IPR058727">
    <property type="entry name" value="Helical_Vwde"/>
</dbReference>
<feature type="disulfide bond" evidence="7">
    <location>
        <begin position="1724"/>
        <end position="1734"/>
    </location>
</feature>
<dbReference type="PANTHER" id="PTHR14949:SF52">
    <property type="entry name" value="VON WILLEBRAND FACTOR D AND EGF DOMAIN-CONTAINING PROTEIN"/>
    <property type="match status" value="1"/>
</dbReference>
<dbReference type="InterPro" id="IPR009030">
    <property type="entry name" value="Growth_fac_rcpt_cys_sf"/>
</dbReference>
<dbReference type="CDD" id="cd00054">
    <property type="entry name" value="EGF_CA"/>
    <property type="match status" value="3"/>
</dbReference>
<evidence type="ECO:0000313" key="13">
    <source>
        <dbReference type="Proteomes" id="UP000765507"/>
    </source>
</evidence>
<feature type="compositionally biased region" description="Polar residues" evidence="8">
    <location>
        <begin position="1446"/>
        <end position="1461"/>
    </location>
</feature>
<comment type="caution">
    <text evidence="12">The sequence shown here is derived from an EMBL/GenBank/DDBJ whole genome shotgun (WGS) entry which is preliminary data.</text>
</comment>
<accession>A0A8T1TAH8</accession>
<evidence type="ECO:0000259" key="10">
    <source>
        <dbReference type="PROSITE" id="PS50026"/>
    </source>
</evidence>
<evidence type="ECO:0000256" key="4">
    <source>
        <dbReference type="ARBA" id="ARBA00023054"/>
    </source>
</evidence>
<dbReference type="PROSITE" id="PS51233">
    <property type="entry name" value="VWFD"/>
    <property type="match status" value="1"/>
</dbReference>
<dbReference type="SMART" id="SM00216">
    <property type="entry name" value="VWD"/>
    <property type="match status" value="1"/>
</dbReference>
<sequence length="1918" mass="212127">MQQPLSFHQHLLLVAYILWIPLLHLCTGSAPLAPECFPEGHQILHNPYRSTNFDSLELQQTAIQELVCDHSLPQGWYRFMINNRPAEMPTTCVEMNKCGTQAPVWLSLKSESLPLPGEKKQLMACATWQFFFGSTKDCCLFRIPISVRNCGEFFVYLLQPTQGCMGYCAEGKLPNLTLQPVITPEVVRASVHLKCAYLHRSSNQPLQYMVVWSRLSTSSMKEQIHRDTTLQTFSYVEMDGVNFRLGDTVFCTVTAFMRDSPDQQSLPEESDGFYAGIKFMPESLQIAEDDKEHVLTILSTVPIICQGQGDICKITLQLKTEDSDNLLLGPPNIALSTCQVDLLHMPCTEGSCARASLTMTAMTDFAQDGDRISYIRAEPVTRSELLWRAYAPKDVKVTVQDLPTGNCYSFTDPHIITFDGRRYDNYKIGTFLLCKSLARVFEVHVRQWDCGSRQYAVACNCGVAAWEGNDIILLDMCNGQFRETRPQLSIKSIGASPQRVKIVKSYGGKKITIIFPSGAFVRADVSEWGMSLTVRAPSIDFNSTRGLCGIFDGNSHNDFHNTSGSPLLSHRSNMPEEDFIEEWRIPPGKSLFDKTPPISEGEKRKNYCRCQKEHTLSLHSVNTPNAFQSSFPQSLGCHYDNVDYTSAIPYLDVASEYVTRLEIESTLRSDGKLLAKAFDQRYLPKSVKKRDSHDGRLKQYAQKVSLKNQKNNSFINSTKPEDVLDRAKRQEDYYEYLPFYPFQNESQKDLESFAYFFPEDYFEGIRPKVQSIWPTPGGLTSTKALEICQQVLANSTIGSICKDILGRQLDEAIDMCLLDLQLKDDLAWEGAMIAFLENECERKVLENRTKLFHAANGLLATHEDILTALRCPNFCNGNGQCTEWGCRCFEDHSSYDCSIAKKNTLEITDLENRGLCDIRVSDCNRIRVFGLNFRDSPDLHCEVTRLIHLNGNWRSREQEPTKADFLSSMAVDCQIPVLNSTETEAAHFMADDEPFARWQVKITNDGFQYSNSKVLTLYDGACQVCEFHPTGLCKLKEETCNIDGLCYSEGDSSPTSPCLLCEPGISKFTWSINENNLPPVFQVPSSQLLTFIGENFVYQLIAVDPEGSAVLFILEAGPRDATLSPAGLLIWKVDLEEPQIFEFTVSDECNAQSRYSVEVLVKPCSCMNGGSCVTNINFPPGIGEYLCICPSGFGGKFCQENINDCKPNSCGSGLCVDSVASYTCKCPAGLKGLTCQEDVNECKENLCFPGVSCINTFGSYICGTCPSGMEGDGKSCRSEATADITEDFITDNNNAKGELNKIEGEWPMQPLEAKKAPAIKSANGSDTHGGRAAVRPITTCANSPCFPGVLCVDRKPPDIGYICGRCPSGFFGNGRICTQTPRPVSRSSYSHTDTAERGNTEAKGSYQEKVIIKSRNIDSKLSQAQIPRLEHTYLMTRNPTITDIQSLTLKRRVSQPQASDTRNTDPDSALLQRASSHNKVKIKNSTHDLLLLQEPNPKAATVRMTTQISSGYKINIRSHAAGTISPHHDKNASLLVTRPHPVGWIQPTFDFSPGKWSIRIATTKTKPAQAFRTDHPRTSALTAPLTSSVHLRTPFSGMAPQNANFPVLPRTFVPARIPEQTTAIRKSYASAVDHLARSKTINGLLHPNKKITCANTPCFNGVQCEPAKDGRFKCGHCPPGYNGDGITCQVLCDPPCEHGGTCGAQNSCSCAYGFVGPRCETMICNRHCHNGGKCVSPDECKCKTGWSSPSCETAICSPVCLNGGICVRPNTCACPYGFYGPLCQTALCHPPCKNGGHCVRNNVCTCPEGYAGRKCQKSICDPMCMNGGKCVSPDVCDCPSGWRGKRCNKPVCLQKCLNGGECIGPGVCACSEGWIGMLCQTPLCEKKCLLGSRCIRPNICACRSGYTGLTCRKKIPIE</sequence>
<evidence type="ECO:0000259" key="11">
    <source>
        <dbReference type="PROSITE" id="PS51233"/>
    </source>
</evidence>
<name>A0A8T1TAH8_CHESE</name>
<keyword evidence="5 7" id="KW-1015">Disulfide bond</keyword>
<evidence type="ECO:0000256" key="5">
    <source>
        <dbReference type="ARBA" id="ARBA00023157"/>
    </source>
</evidence>
<feature type="domain" description="EGF-like" evidence="10">
    <location>
        <begin position="1720"/>
        <end position="1752"/>
    </location>
</feature>
<dbReference type="FunFam" id="2.10.25.10:FF:000499">
    <property type="entry name" value="Predicted protein"/>
    <property type="match status" value="1"/>
</dbReference>
<proteinExistence type="predicted"/>
<dbReference type="PANTHER" id="PTHR14949">
    <property type="entry name" value="EGF-LIKE-DOMAIN, MULTIPLE 7, 8"/>
    <property type="match status" value="1"/>
</dbReference>
<feature type="compositionally biased region" description="Polar residues" evidence="8">
    <location>
        <begin position="1381"/>
        <end position="1392"/>
    </location>
</feature>
<feature type="disulfide bond" evidence="7">
    <location>
        <begin position="1852"/>
        <end position="1862"/>
    </location>
</feature>
<protein>
    <submittedName>
        <fullName evidence="12">von Willebrand factor D and EGF domains</fullName>
    </submittedName>
</protein>
<dbReference type="PROSITE" id="PS01186">
    <property type="entry name" value="EGF_2"/>
    <property type="match status" value="4"/>
</dbReference>
<dbReference type="SUPFAM" id="SSF57184">
    <property type="entry name" value="Growth factor receptor domain"/>
    <property type="match status" value="1"/>
</dbReference>
<dbReference type="GO" id="GO:0005102">
    <property type="term" value="F:signaling receptor binding"/>
    <property type="evidence" value="ECO:0007669"/>
    <property type="project" value="TreeGrafter"/>
</dbReference>
<evidence type="ECO:0000256" key="3">
    <source>
        <dbReference type="ARBA" id="ARBA00022737"/>
    </source>
</evidence>